<evidence type="ECO:0000256" key="1">
    <source>
        <dbReference type="ARBA" id="ARBA00001282"/>
    </source>
</evidence>
<protein>
    <recommendedName>
        <fullName evidence="7">2-C-methyl-D-erythritol 4-phosphate cytidylyltransferase</fullName>
        <ecNumber evidence="7">2.7.7.60</ecNumber>
    </recommendedName>
    <alternativeName>
        <fullName evidence="7">4-diphosphocytidyl-2C-methyl-D-erythritol synthase</fullName>
    </alternativeName>
    <alternativeName>
        <fullName evidence="7">MEP cytidylyltransferase</fullName>
        <shortName evidence="7">MCT</shortName>
    </alternativeName>
</protein>
<sequence>MKAVNSYTVVLPAAGIGSRMQASIPKQYLQIAGKTVIEHTIAALLSHSRIKSVVVVLHPDDTQFSTLKCADSPQVFTCVGGDERVDSVLSGLRACLATNAQSDNDWVLVHDAARPCVSHDEIDDLLAIQAHSVGGILATPVSDTLKLSSDLSDDIEAPHVQRTVDRTRLWQAQTPQFFPLKELLHAIEQAQQDKIKMTDEASAMEHIGTKVKLVEGRSSNIKITRPSDLSLAEFYLNLNNKQGGN</sequence>
<dbReference type="NCBIfam" id="TIGR00453">
    <property type="entry name" value="ispD"/>
    <property type="match status" value="1"/>
</dbReference>
<dbReference type="AlphaFoldDB" id="A0AAW8R0W0"/>
<dbReference type="SUPFAM" id="SSF53448">
    <property type="entry name" value="Nucleotide-diphospho-sugar transferases"/>
    <property type="match status" value="1"/>
</dbReference>
<dbReference type="PROSITE" id="PS01295">
    <property type="entry name" value="ISPD"/>
    <property type="match status" value="1"/>
</dbReference>
<feature type="site" description="Positions MEP for the nucleophilic attack" evidence="7">
    <location>
        <position position="222"/>
    </location>
</feature>
<comment type="pathway">
    <text evidence="2 7">Isoprenoid biosynthesis; isopentenyl diphosphate biosynthesis via DXP pathway; isopentenyl diphosphate from 1-deoxy-D-xylulose 5-phosphate: step 2/6.</text>
</comment>
<comment type="caution">
    <text evidence="8">The sequence shown here is derived from an EMBL/GenBank/DDBJ whole genome shotgun (WGS) entry which is preliminary data.</text>
</comment>
<dbReference type="Proteomes" id="UP001249020">
    <property type="component" value="Unassembled WGS sequence"/>
</dbReference>
<dbReference type="Pfam" id="PF01128">
    <property type="entry name" value="IspD"/>
    <property type="match status" value="1"/>
</dbReference>
<accession>A0AAW8R0W0</accession>
<keyword evidence="4 7" id="KW-0808">Transferase</keyword>
<dbReference type="GO" id="GO:0019288">
    <property type="term" value="P:isopentenyl diphosphate biosynthetic process, methylerythritol 4-phosphate pathway"/>
    <property type="evidence" value="ECO:0007669"/>
    <property type="project" value="UniProtKB-UniRule"/>
</dbReference>
<dbReference type="PANTHER" id="PTHR32125:SF4">
    <property type="entry name" value="2-C-METHYL-D-ERYTHRITOL 4-PHOSPHATE CYTIDYLYLTRANSFERASE, CHLOROPLASTIC"/>
    <property type="match status" value="1"/>
</dbReference>
<dbReference type="Gene3D" id="3.90.550.10">
    <property type="entry name" value="Spore Coat Polysaccharide Biosynthesis Protein SpsA, Chain A"/>
    <property type="match status" value="1"/>
</dbReference>
<organism evidence="8 9">
    <name type="scientific">Brumicola blandensis</name>
    <dbReference type="NCBI Taxonomy" id="3075611"/>
    <lineage>
        <taxon>Bacteria</taxon>
        <taxon>Pseudomonadati</taxon>
        <taxon>Pseudomonadota</taxon>
        <taxon>Gammaproteobacteria</taxon>
        <taxon>Alteromonadales</taxon>
        <taxon>Alteromonadaceae</taxon>
        <taxon>Brumicola</taxon>
    </lineage>
</organism>
<evidence type="ECO:0000256" key="3">
    <source>
        <dbReference type="ARBA" id="ARBA00009789"/>
    </source>
</evidence>
<dbReference type="GO" id="GO:0050518">
    <property type="term" value="F:2-C-methyl-D-erythritol 4-phosphate cytidylyltransferase activity"/>
    <property type="evidence" value="ECO:0007669"/>
    <property type="project" value="UniProtKB-UniRule"/>
</dbReference>
<keyword evidence="5 7" id="KW-0548">Nucleotidyltransferase</keyword>
<feature type="site" description="Positions MEP for the nucleophilic attack" evidence="7">
    <location>
        <position position="166"/>
    </location>
</feature>
<evidence type="ECO:0000256" key="5">
    <source>
        <dbReference type="ARBA" id="ARBA00022695"/>
    </source>
</evidence>
<feature type="site" description="Transition state stabilizer" evidence="7">
    <location>
        <position position="26"/>
    </location>
</feature>
<feature type="site" description="Transition state stabilizer" evidence="7">
    <location>
        <position position="19"/>
    </location>
</feature>
<dbReference type="InterPro" id="IPR050088">
    <property type="entry name" value="IspD/TarI_cytidylyltransf_bact"/>
</dbReference>
<reference evidence="8 9" key="1">
    <citation type="submission" date="2023-09" db="EMBL/GenBank/DDBJ databases">
        <authorList>
            <person name="Rey-Velasco X."/>
        </authorList>
    </citation>
    <scope>NUCLEOTIDE SEQUENCE [LARGE SCALE GENOMIC DNA]</scope>
    <source>
        <strain evidence="8 9">W409</strain>
    </source>
</reference>
<evidence type="ECO:0000256" key="6">
    <source>
        <dbReference type="ARBA" id="ARBA00023229"/>
    </source>
</evidence>
<evidence type="ECO:0000256" key="7">
    <source>
        <dbReference type="HAMAP-Rule" id="MF_00108"/>
    </source>
</evidence>
<dbReference type="InterPro" id="IPR018294">
    <property type="entry name" value="ISPD_synthase_CS"/>
</dbReference>
<dbReference type="EMBL" id="JAVRIE010000004">
    <property type="protein sequence ID" value="MDT0583053.1"/>
    <property type="molecule type" value="Genomic_DNA"/>
</dbReference>
<dbReference type="FunFam" id="3.90.550.10:FF:000003">
    <property type="entry name" value="2-C-methyl-D-erythritol 4-phosphate cytidylyltransferase"/>
    <property type="match status" value="1"/>
</dbReference>
<dbReference type="InterPro" id="IPR001228">
    <property type="entry name" value="IspD"/>
</dbReference>
<dbReference type="PANTHER" id="PTHR32125">
    <property type="entry name" value="2-C-METHYL-D-ERYTHRITOL 4-PHOSPHATE CYTIDYLYLTRANSFERASE, CHLOROPLASTIC"/>
    <property type="match status" value="1"/>
</dbReference>
<comment type="function">
    <text evidence="7">Catalyzes the formation of 4-diphosphocytidyl-2-C-methyl-D-erythritol from CTP and 2-C-methyl-D-erythritol 4-phosphate (MEP).</text>
</comment>
<comment type="similarity">
    <text evidence="3 7">Belongs to the IspD/TarI cytidylyltransferase family. IspD subfamily.</text>
</comment>
<dbReference type="InterPro" id="IPR034683">
    <property type="entry name" value="IspD/TarI"/>
</dbReference>
<gene>
    <name evidence="7 8" type="primary">ispD</name>
    <name evidence="8" type="ORF">RM544_10930</name>
</gene>
<dbReference type="HAMAP" id="MF_00108">
    <property type="entry name" value="IspD"/>
    <property type="match status" value="1"/>
</dbReference>
<comment type="catalytic activity">
    <reaction evidence="1 7">
        <text>2-C-methyl-D-erythritol 4-phosphate + CTP + H(+) = 4-CDP-2-C-methyl-D-erythritol + diphosphate</text>
        <dbReference type="Rhea" id="RHEA:13429"/>
        <dbReference type="ChEBI" id="CHEBI:15378"/>
        <dbReference type="ChEBI" id="CHEBI:33019"/>
        <dbReference type="ChEBI" id="CHEBI:37563"/>
        <dbReference type="ChEBI" id="CHEBI:57823"/>
        <dbReference type="ChEBI" id="CHEBI:58262"/>
        <dbReference type="EC" id="2.7.7.60"/>
    </reaction>
</comment>
<keyword evidence="6 7" id="KW-0414">Isoprene biosynthesis</keyword>
<dbReference type="EC" id="2.7.7.60" evidence="7"/>
<dbReference type="RefSeq" id="WP_311361829.1">
    <property type="nucleotide sequence ID" value="NZ_JAVRIE010000004.1"/>
</dbReference>
<keyword evidence="9" id="KW-1185">Reference proteome</keyword>
<dbReference type="CDD" id="cd02516">
    <property type="entry name" value="CDP-ME_synthetase"/>
    <property type="match status" value="1"/>
</dbReference>
<name>A0AAW8R0W0_9ALTE</name>
<evidence type="ECO:0000256" key="2">
    <source>
        <dbReference type="ARBA" id="ARBA00004787"/>
    </source>
</evidence>
<evidence type="ECO:0000313" key="8">
    <source>
        <dbReference type="EMBL" id="MDT0583053.1"/>
    </source>
</evidence>
<evidence type="ECO:0000256" key="4">
    <source>
        <dbReference type="ARBA" id="ARBA00022679"/>
    </source>
</evidence>
<dbReference type="InterPro" id="IPR029044">
    <property type="entry name" value="Nucleotide-diphossugar_trans"/>
</dbReference>
<proteinExistence type="inferred from homology"/>
<evidence type="ECO:0000313" key="9">
    <source>
        <dbReference type="Proteomes" id="UP001249020"/>
    </source>
</evidence>